<organism evidence="2 3">
    <name type="scientific">Blastopirellula marina</name>
    <dbReference type="NCBI Taxonomy" id="124"/>
    <lineage>
        <taxon>Bacteria</taxon>
        <taxon>Pseudomonadati</taxon>
        <taxon>Planctomycetota</taxon>
        <taxon>Planctomycetia</taxon>
        <taxon>Pirellulales</taxon>
        <taxon>Pirellulaceae</taxon>
        <taxon>Blastopirellula</taxon>
    </lineage>
</organism>
<dbReference type="InterPro" id="IPR053146">
    <property type="entry name" value="QDO-like"/>
</dbReference>
<dbReference type="PANTHER" id="PTHR36440">
    <property type="entry name" value="PUTATIVE (AFU_ORTHOLOGUE AFUA_8G07350)-RELATED"/>
    <property type="match status" value="1"/>
</dbReference>
<gene>
    <name evidence="2" type="ORF">C5Y96_26425</name>
</gene>
<dbReference type="InterPro" id="IPR013096">
    <property type="entry name" value="Cupin_2"/>
</dbReference>
<name>A0A2S8EYQ9_9BACT</name>
<dbReference type="Gene3D" id="2.60.120.10">
    <property type="entry name" value="Jelly Rolls"/>
    <property type="match status" value="1"/>
</dbReference>
<dbReference type="Pfam" id="PF07883">
    <property type="entry name" value="Cupin_2"/>
    <property type="match status" value="1"/>
</dbReference>
<dbReference type="RefSeq" id="WP_105359637.1">
    <property type="nucleotide sequence ID" value="NZ_PUIA01000094.1"/>
</dbReference>
<proteinExistence type="predicted"/>
<dbReference type="PANTHER" id="PTHR36440:SF1">
    <property type="entry name" value="PUTATIVE (AFU_ORTHOLOGUE AFUA_8G07350)-RELATED"/>
    <property type="match status" value="1"/>
</dbReference>
<dbReference type="Proteomes" id="UP000240009">
    <property type="component" value="Unassembled WGS sequence"/>
</dbReference>
<evidence type="ECO:0000259" key="1">
    <source>
        <dbReference type="Pfam" id="PF07883"/>
    </source>
</evidence>
<dbReference type="InterPro" id="IPR011051">
    <property type="entry name" value="RmlC_Cupin_sf"/>
</dbReference>
<comment type="caution">
    <text evidence="2">The sequence shown here is derived from an EMBL/GenBank/DDBJ whole genome shotgun (WGS) entry which is preliminary data.</text>
</comment>
<protein>
    <submittedName>
        <fullName evidence="2">Cupin domain-containing protein</fullName>
    </submittedName>
</protein>
<dbReference type="EMBL" id="PUIA01000094">
    <property type="protein sequence ID" value="PQO25043.1"/>
    <property type="molecule type" value="Genomic_DNA"/>
</dbReference>
<feature type="domain" description="Cupin type-2" evidence="1">
    <location>
        <begin position="42"/>
        <end position="107"/>
    </location>
</feature>
<dbReference type="InterPro" id="IPR014710">
    <property type="entry name" value="RmlC-like_jellyroll"/>
</dbReference>
<dbReference type="AlphaFoldDB" id="A0A2S8EYQ9"/>
<evidence type="ECO:0000313" key="2">
    <source>
        <dbReference type="EMBL" id="PQO25043.1"/>
    </source>
</evidence>
<evidence type="ECO:0000313" key="3">
    <source>
        <dbReference type="Proteomes" id="UP000240009"/>
    </source>
</evidence>
<dbReference type="OrthoDB" id="9794183at2"/>
<dbReference type="SUPFAM" id="SSF51182">
    <property type="entry name" value="RmlC-like cupins"/>
    <property type="match status" value="1"/>
</dbReference>
<accession>A0A2S8EYQ9</accession>
<sequence>MMHPATIRPATEGTRVAVVGDLYRYLATGDETDGKYAMMDALIPPGGGPPPHVHQREEEAFFVLEGEITFRLDGQPIVVGPGTFLNMPIGSVHSFKNESDQPARMLITVAPAGLEKMFLEVGKVLTSPDEQPQPPTEQEIHKLLEVAPMYGVEIRLPH</sequence>
<reference evidence="2 3" key="1">
    <citation type="submission" date="2018-02" db="EMBL/GenBank/DDBJ databases">
        <title>Comparative genomes isolates from brazilian mangrove.</title>
        <authorList>
            <person name="Araujo J.E."/>
            <person name="Taketani R.G."/>
            <person name="Silva M.C.P."/>
            <person name="Loureco M.V."/>
            <person name="Andreote F.D."/>
        </authorList>
    </citation>
    <scope>NUCLEOTIDE SEQUENCE [LARGE SCALE GENOMIC DNA]</scope>
    <source>
        <strain evidence="2 3">HEX-2 MGV</strain>
    </source>
</reference>